<feature type="region of interest" description="Disordered" evidence="5">
    <location>
        <begin position="971"/>
        <end position="1001"/>
    </location>
</feature>
<evidence type="ECO:0000256" key="3">
    <source>
        <dbReference type="ARBA" id="ARBA00023180"/>
    </source>
</evidence>
<organism evidence="7 8">
    <name type="scientific">Adineta steineri</name>
    <dbReference type="NCBI Taxonomy" id="433720"/>
    <lineage>
        <taxon>Eukaryota</taxon>
        <taxon>Metazoa</taxon>
        <taxon>Spiralia</taxon>
        <taxon>Gnathifera</taxon>
        <taxon>Rotifera</taxon>
        <taxon>Eurotatoria</taxon>
        <taxon>Bdelloidea</taxon>
        <taxon>Adinetida</taxon>
        <taxon>Adinetidae</taxon>
        <taxon>Adineta</taxon>
    </lineage>
</organism>
<feature type="domain" description="Ig-like" evidence="6">
    <location>
        <begin position="95"/>
        <end position="183"/>
    </location>
</feature>
<feature type="region of interest" description="Disordered" evidence="5">
    <location>
        <begin position="306"/>
        <end position="674"/>
    </location>
</feature>
<dbReference type="Proteomes" id="UP000663868">
    <property type="component" value="Unassembled WGS sequence"/>
</dbReference>
<dbReference type="EMBL" id="CAJOBB010005849">
    <property type="protein sequence ID" value="CAF4142620.1"/>
    <property type="molecule type" value="Genomic_DNA"/>
</dbReference>
<evidence type="ECO:0000256" key="1">
    <source>
        <dbReference type="ARBA" id="ARBA00022729"/>
    </source>
</evidence>
<evidence type="ECO:0000256" key="2">
    <source>
        <dbReference type="ARBA" id="ARBA00023157"/>
    </source>
</evidence>
<dbReference type="InterPro" id="IPR007110">
    <property type="entry name" value="Ig-like_dom"/>
</dbReference>
<dbReference type="InterPro" id="IPR013098">
    <property type="entry name" value="Ig_I-set"/>
</dbReference>
<dbReference type="InterPro" id="IPR052598">
    <property type="entry name" value="IgSF_CEA-related"/>
</dbReference>
<dbReference type="SMART" id="SM00408">
    <property type="entry name" value="IGc2"/>
    <property type="match status" value="6"/>
</dbReference>
<feature type="compositionally biased region" description="Low complexity" evidence="5">
    <location>
        <begin position="359"/>
        <end position="369"/>
    </location>
</feature>
<keyword evidence="1" id="KW-0732">Signal</keyword>
<evidence type="ECO:0000256" key="4">
    <source>
        <dbReference type="ARBA" id="ARBA00023319"/>
    </source>
</evidence>
<dbReference type="InterPro" id="IPR003598">
    <property type="entry name" value="Ig_sub2"/>
</dbReference>
<comment type="caution">
    <text evidence="7">The sequence shown here is derived from an EMBL/GenBank/DDBJ whole genome shotgun (WGS) entry which is preliminary data.</text>
</comment>
<dbReference type="PANTHER" id="PTHR44337">
    <property type="entry name" value="CARCINOEMBRYONIC ANTIGEN-RELATED CELL ADHESION MOLECULE 8"/>
    <property type="match status" value="1"/>
</dbReference>
<keyword evidence="2" id="KW-1015">Disulfide bond</keyword>
<dbReference type="Gene3D" id="2.60.40.10">
    <property type="entry name" value="Immunoglobulins"/>
    <property type="match status" value="8"/>
</dbReference>
<gene>
    <name evidence="7" type="ORF">KXQ929_LOCUS36790</name>
</gene>
<dbReference type="SUPFAM" id="SSF48726">
    <property type="entry name" value="Immunoglobulin"/>
    <property type="match status" value="8"/>
</dbReference>
<feature type="compositionally biased region" description="Basic and acidic residues" evidence="5">
    <location>
        <begin position="313"/>
        <end position="351"/>
    </location>
</feature>
<protein>
    <recommendedName>
        <fullName evidence="6">Ig-like domain-containing protein</fullName>
    </recommendedName>
</protein>
<feature type="region of interest" description="Disordered" evidence="5">
    <location>
        <begin position="1211"/>
        <end position="1243"/>
    </location>
</feature>
<feature type="compositionally biased region" description="Basic and acidic residues" evidence="5">
    <location>
        <begin position="663"/>
        <end position="674"/>
    </location>
</feature>
<dbReference type="PANTHER" id="PTHR44337:SF17">
    <property type="entry name" value="CARCINOEMBRYONIC ANTIGEN-RELATED CELL ADHESION MOLECULE 5 ISOFORM X1"/>
    <property type="match status" value="1"/>
</dbReference>
<dbReference type="InterPro" id="IPR003599">
    <property type="entry name" value="Ig_sub"/>
</dbReference>
<keyword evidence="3" id="KW-0325">Glycoprotein</keyword>
<proteinExistence type="predicted"/>
<name>A0A819XIH9_9BILA</name>
<feature type="compositionally biased region" description="Basic and acidic residues" evidence="5">
    <location>
        <begin position="971"/>
        <end position="981"/>
    </location>
</feature>
<dbReference type="InterPro" id="IPR036179">
    <property type="entry name" value="Ig-like_dom_sf"/>
</dbReference>
<evidence type="ECO:0000313" key="7">
    <source>
        <dbReference type="EMBL" id="CAF4142620.1"/>
    </source>
</evidence>
<reference evidence="7" key="1">
    <citation type="submission" date="2021-02" db="EMBL/GenBank/DDBJ databases">
        <authorList>
            <person name="Nowell W R."/>
        </authorList>
    </citation>
    <scope>NUCLEOTIDE SEQUENCE</scope>
</reference>
<dbReference type="PROSITE" id="PS50835">
    <property type="entry name" value="IG_LIKE"/>
    <property type="match status" value="2"/>
</dbReference>
<feature type="non-terminal residue" evidence="7">
    <location>
        <position position="1"/>
    </location>
</feature>
<feature type="domain" description="Ig-like" evidence="6">
    <location>
        <begin position="796"/>
        <end position="884"/>
    </location>
</feature>
<accession>A0A819XIH9</accession>
<evidence type="ECO:0000313" key="8">
    <source>
        <dbReference type="Proteomes" id="UP000663868"/>
    </source>
</evidence>
<dbReference type="InterPro" id="IPR013783">
    <property type="entry name" value="Ig-like_fold"/>
</dbReference>
<feature type="compositionally biased region" description="Low complexity" evidence="5">
    <location>
        <begin position="639"/>
        <end position="658"/>
    </location>
</feature>
<evidence type="ECO:0000259" key="6">
    <source>
        <dbReference type="PROSITE" id="PS50835"/>
    </source>
</evidence>
<feature type="compositionally biased region" description="Basic and acidic residues" evidence="5">
    <location>
        <begin position="421"/>
        <end position="638"/>
    </location>
</feature>
<feature type="compositionally biased region" description="Basic and acidic residues" evidence="5">
    <location>
        <begin position="371"/>
        <end position="411"/>
    </location>
</feature>
<dbReference type="Pfam" id="PF07679">
    <property type="entry name" value="I-set"/>
    <property type="match status" value="6"/>
</dbReference>
<feature type="compositionally biased region" description="Low complexity" evidence="5">
    <location>
        <begin position="1227"/>
        <end position="1243"/>
    </location>
</feature>
<evidence type="ECO:0000256" key="5">
    <source>
        <dbReference type="SAM" id="MobiDB-lite"/>
    </source>
</evidence>
<dbReference type="SMART" id="SM00409">
    <property type="entry name" value="IG"/>
    <property type="match status" value="8"/>
</dbReference>
<keyword evidence="4" id="KW-0393">Immunoglobulin domain</keyword>
<sequence length="1490" mass="170435">IKPQEQIESPIQEVEETTTVTMTVELPQGTSHKDIILLKDNERVKPSNHIQITQTSTTTTEIQINKAKPEDQGVYTVIIDNKQQPLVQLKVIPKPVTRQTMDIPQTTFNEGETLTIKCQFDSAPEETFQFFRNEISLIPNDRISTTVKNNTYIIEVKNLKPKEDEGVYTLRSEHLILDTPSITVIPRIKSERPKDTENVVEEIEEETITIDANKKPETIDIEVTEKEEDQLPEITATVTKKEETTIEETSRIETSVDVEKAVPIQSPTITEIVEEQENIVEETKVTKPVQEEKLTITEIVEQNVSTPTVETTIEEKTDTETIEEHPTEQVKRKEETETKIVEEIKTEKITEEIPTDQPTIITEETTSTVTEEEKPKPVEEEKPKPVEEEKPKPIEEEKPKPVAEEQPKPVEEEIVQQPVDEQPKPTEEEKPKAVEEEKPKPVEEQPKPAEEEKPKPVEEEKPKPVEEEKPKPTEEEKPKPVEVEKPKPVEEEKPKLVEEEKPKPVEEKPKPAEEEKPKPVEEQPKPVEEEKPKPVEEEKPKPTEEEKPKPVEEEKPKPVEEEKSKPVEEQPKPAEEEKPKPVEEEKPKPVEEQPKPVEEEKPKPVEEEQVKVVEEEKTKLVEQEQPKVVQEETPKPAEIEQTQIPEEQTTTVETTVTEQIEEESTKIEKPKEEAKLEVSQIDETLSVEEEKPLEEKKEVTTIETQLEENIEQEIPIHEVEENSTVTLTVDRPSRDIILLKDNERVKPSNHIQITQTSTTTTEIQINKAKPEDQGVYTVIIDNKQQPLVQLKVIPKPVTRQTMDIPQTTFNEGETLTIKCQFDSAPEETFQFFRNEISLIPNDRISTTVKNNTYIIEVKNLKPKEDEGVYTLRSEHLILDTPSITVIPRIKSERPKDTENVVEEIEEETITIDANKKPETIDIEVTEKEEDQLPEVTTTVTKKEETSTIETSVDVEKAAPVESPTITEIVEEEKAPTEEKKKPISQTIEETKTEETVSTEEIPQAEQITTEVVEETVVVEQPQPTKKEIAELPVQEVEEMSTVTLTIEKPQNTATKDVVLLKNGEQLKPSDHVKIKSISPTTTEVNITKVKREDEGDYTVEVKGVEQPLVRLIVHPKPVVRQEMQLPKTQFNEKETLTIVCQFDATPEEPFIFLHNDKPIVADSRVTTTIEDNKYTIVVKDLRPDEDEGVYTLKSDHLILDTPSISIVPEEKKPQNETVTIEEEEETITITPEQQKPETSVQETETVETVVEVEQPKTIQQEMPEHEVEENTTVTLTIEKPQQTATNDVHLFKDGQEVKPSEHIQLTSTSPTTTEVQIIKAKPEDEGEYTVVIDNKEQPLMKLKVHPKPVVRQEMQLPKTRFNEKETLTIVCQFDATPEEPFIFLHNDQPIVADSRITTTIEDNKYTIVVKDLRPEEDEGVYTLKSDHLILDTPSISIVPEEKKPQTETEIVEEEETVTVTVNQPETEEVIEEVIEEIKQVSFYPHLHGHV</sequence>